<keyword evidence="5" id="KW-0963">Cytoplasm</keyword>
<comment type="subcellular location">
    <subcellularLocation>
        <location evidence="5">Cytoplasm</location>
    </subcellularLocation>
</comment>
<evidence type="ECO:0000256" key="5">
    <source>
        <dbReference type="HAMAP-Rule" id="MF_01107"/>
    </source>
</evidence>
<dbReference type="AlphaFoldDB" id="A0A399FXV4"/>
<dbReference type="EMBL" id="NDHY01000005">
    <property type="protein sequence ID" value="RII00269.1"/>
    <property type="molecule type" value="Genomic_DNA"/>
</dbReference>
<organism evidence="6 7">
    <name type="scientific">candidate division NPL-UPA2 bacterium Unc8</name>
    <dbReference type="NCBI Taxonomy" id="1980939"/>
    <lineage>
        <taxon>Bacteria</taxon>
    </lineage>
</organism>
<comment type="similarity">
    <text evidence="5">Belongs to the class-III pyridoxal-phosphate-dependent aminotransferase family. ArgD subfamily.</text>
</comment>
<dbReference type="Proteomes" id="UP000266287">
    <property type="component" value="Unassembled WGS sequence"/>
</dbReference>
<dbReference type="FunFam" id="3.40.640.10:FF:000004">
    <property type="entry name" value="Acetylornithine aminotransferase"/>
    <property type="match status" value="1"/>
</dbReference>
<dbReference type="Pfam" id="PF00202">
    <property type="entry name" value="Aminotran_3"/>
    <property type="match status" value="1"/>
</dbReference>
<feature type="binding site" evidence="5">
    <location>
        <begin position="224"/>
        <end position="227"/>
    </location>
    <ligand>
        <name>pyridoxal 5'-phosphate</name>
        <dbReference type="ChEBI" id="CHEBI:597326"/>
    </ligand>
</feature>
<dbReference type="GO" id="GO:0003992">
    <property type="term" value="F:N2-acetyl-L-ornithine:2-oxoglutarate 5-aminotransferase activity"/>
    <property type="evidence" value="ECO:0007669"/>
    <property type="project" value="UniProtKB-UniRule"/>
</dbReference>
<dbReference type="InterPro" id="IPR004636">
    <property type="entry name" value="AcOrn/SuccOrn_fam"/>
</dbReference>
<comment type="miscellaneous">
    <text evidence="5">May also have succinyldiaminopimelate aminotransferase activity, thus carrying out the corresponding step in lysine biosynthesis.</text>
</comment>
<dbReference type="InterPro" id="IPR015421">
    <property type="entry name" value="PyrdxlP-dep_Trfase_major"/>
</dbReference>
<evidence type="ECO:0000313" key="6">
    <source>
        <dbReference type="EMBL" id="RII00269.1"/>
    </source>
</evidence>
<dbReference type="InterPro" id="IPR015422">
    <property type="entry name" value="PyrdxlP-dep_Trfase_small"/>
</dbReference>
<accession>A0A399FXV4</accession>
<comment type="catalytic activity">
    <reaction evidence="5">
        <text>N(2)-acetyl-L-ornithine + 2-oxoglutarate = N-acetyl-L-glutamate 5-semialdehyde + L-glutamate</text>
        <dbReference type="Rhea" id="RHEA:18049"/>
        <dbReference type="ChEBI" id="CHEBI:16810"/>
        <dbReference type="ChEBI" id="CHEBI:29123"/>
        <dbReference type="ChEBI" id="CHEBI:29985"/>
        <dbReference type="ChEBI" id="CHEBI:57805"/>
        <dbReference type="EC" id="2.6.1.11"/>
    </reaction>
</comment>
<proteinExistence type="inferred from homology"/>
<feature type="modified residue" description="N6-(pyridoxal phosphate)lysine" evidence="5">
    <location>
        <position position="253"/>
    </location>
</feature>
<dbReference type="GO" id="GO:0042802">
    <property type="term" value="F:identical protein binding"/>
    <property type="evidence" value="ECO:0007669"/>
    <property type="project" value="TreeGrafter"/>
</dbReference>
<dbReference type="GO" id="GO:0030170">
    <property type="term" value="F:pyridoxal phosphate binding"/>
    <property type="evidence" value="ECO:0007669"/>
    <property type="project" value="InterPro"/>
</dbReference>
<comment type="subunit">
    <text evidence="5">Homodimer.</text>
</comment>
<dbReference type="EC" id="2.6.1.11" evidence="5"/>
<sequence>MYTKEIIELDKKFIINTYGERSLLIVRGRGMQVWDAEGKEYLDFFSGIGVNILGHCHPGIISAIKEQSEKFIHISNLYYNEPQVRLAELLTERFNGKCFFTNSGAEANEAAIKLVRKYYQGLSRACKKRYKIITMKDSFHGRTLASLAATGQRKHQNGFSPLPSGFKYVPLNDIDAVSAAIDEETAAVMVEPIQGEGGNNVASNDYLHFLRMLCNKERIILIFDEIQCGLGRTGEFFAYEHAGVIPDILTLAKPIGGGLPLGAMLARDEIANAFLPGNHASTFGGNPVSCAAGVALIETIMKENLLENAIVMGDYLFKKLNLLKEKNPFIVEIRGRKLMIGMELAFGGMEVVRQCLLNGLLINCTAENFIRFLPPLIITRNEIDKALSILGPILKEVQAQGSKGE</sequence>
<gene>
    <name evidence="5" type="primary">argD</name>
    <name evidence="6" type="ORF">B9J77_03000</name>
</gene>
<keyword evidence="2 5" id="KW-0028">Amino-acid biosynthesis</keyword>
<feature type="binding site" evidence="5">
    <location>
        <begin position="104"/>
        <end position="105"/>
    </location>
    <ligand>
        <name>pyridoxal 5'-phosphate</name>
        <dbReference type="ChEBI" id="CHEBI:597326"/>
    </ligand>
</feature>
<dbReference type="InterPro" id="IPR005814">
    <property type="entry name" value="Aminotrans_3"/>
</dbReference>
<dbReference type="PANTHER" id="PTHR11986:SF79">
    <property type="entry name" value="ACETYLORNITHINE AMINOTRANSFERASE, MITOCHONDRIAL"/>
    <property type="match status" value="1"/>
</dbReference>
<dbReference type="InterPro" id="IPR049704">
    <property type="entry name" value="Aminotrans_3_PPA_site"/>
</dbReference>
<name>A0A399FXV4_UNCN2</name>
<evidence type="ECO:0000313" key="7">
    <source>
        <dbReference type="Proteomes" id="UP000266287"/>
    </source>
</evidence>
<comment type="caution">
    <text evidence="6">The sequence shown here is derived from an EMBL/GenBank/DDBJ whole genome shotgun (WGS) entry which is preliminary data.</text>
</comment>
<dbReference type="InterPro" id="IPR015424">
    <property type="entry name" value="PyrdxlP-dep_Trfase"/>
</dbReference>
<dbReference type="NCBIfam" id="NF002325">
    <property type="entry name" value="PRK01278.1"/>
    <property type="match status" value="1"/>
</dbReference>
<feature type="binding site" evidence="5">
    <location>
        <position position="281"/>
    </location>
    <ligand>
        <name>N(2)-acetyl-L-ornithine</name>
        <dbReference type="ChEBI" id="CHEBI:57805"/>
    </ligand>
</feature>
<keyword evidence="1 5" id="KW-0032">Aminotransferase</keyword>
<reference evidence="6 7" key="1">
    <citation type="submission" date="2018-08" db="EMBL/GenBank/DDBJ databases">
        <title>Draft genome of candidate division NPL-UPA2 bacterium Unc8 that adapted to ultra-basic serpentinizing groundwater.</title>
        <authorList>
            <person name="Ishii S."/>
            <person name="Suzuki S."/>
            <person name="Nealson K.H."/>
        </authorList>
    </citation>
    <scope>NUCLEOTIDE SEQUENCE [LARGE SCALE GENOMIC DNA]</scope>
    <source>
        <strain evidence="6">Unc8</strain>
    </source>
</reference>
<keyword evidence="3 5" id="KW-0808">Transferase</keyword>
<keyword evidence="4 5" id="KW-0663">Pyridoxal phosphate</keyword>
<dbReference type="CDD" id="cd00610">
    <property type="entry name" value="OAT_like"/>
    <property type="match status" value="1"/>
</dbReference>
<evidence type="ECO:0000256" key="4">
    <source>
        <dbReference type="ARBA" id="ARBA00022898"/>
    </source>
</evidence>
<dbReference type="PANTHER" id="PTHR11986">
    <property type="entry name" value="AMINOTRANSFERASE CLASS III"/>
    <property type="match status" value="1"/>
</dbReference>
<feature type="binding site" evidence="5">
    <location>
        <position position="139"/>
    </location>
    <ligand>
        <name>pyridoxal 5'-phosphate</name>
        <dbReference type="ChEBI" id="CHEBI:597326"/>
    </ligand>
</feature>
<dbReference type="Gene3D" id="3.90.1150.10">
    <property type="entry name" value="Aspartate Aminotransferase, domain 1"/>
    <property type="match status" value="1"/>
</dbReference>
<comment type="pathway">
    <text evidence="5">Amino-acid biosynthesis; L-arginine biosynthesis; N(2)-acetyl-L-ornithine from L-glutamate: step 4/4.</text>
</comment>
<dbReference type="GO" id="GO:0005737">
    <property type="term" value="C:cytoplasm"/>
    <property type="evidence" value="ECO:0007669"/>
    <property type="project" value="UniProtKB-SubCell"/>
</dbReference>
<evidence type="ECO:0000256" key="2">
    <source>
        <dbReference type="ARBA" id="ARBA00022605"/>
    </source>
</evidence>
<dbReference type="Gene3D" id="3.40.640.10">
    <property type="entry name" value="Type I PLP-dependent aspartate aminotransferase-like (Major domain)"/>
    <property type="match status" value="1"/>
</dbReference>
<protein>
    <recommendedName>
        <fullName evidence="5">Acetylornithine aminotransferase</fullName>
        <shortName evidence="5">ACOAT</shortName>
        <ecNumber evidence="5">2.6.1.11</ecNumber>
    </recommendedName>
</protein>
<feature type="binding site" evidence="5">
    <location>
        <position position="142"/>
    </location>
    <ligand>
        <name>N(2)-acetyl-L-ornithine</name>
        <dbReference type="ChEBI" id="CHEBI:57805"/>
    </ligand>
</feature>
<comment type="cofactor">
    <cofactor evidence="5">
        <name>pyridoxal 5'-phosphate</name>
        <dbReference type="ChEBI" id="CHEBI:597326"/>
    </cofactor>
    <text evidence="5">Binds 1 pyridoxal phosphate per subunit.</text>
</comment>
<dbReference type="HAMAP" id="MF_01107">
    <property type="entry name" value="ArgD_aminotrans_3"/>
    <property type="match status" value="1"/>
</dbReference>
<evidence type="ECO:0000256" key="1">
    <source>
        <dbReference type="ARBA" id="ARBA00022576"/>
    </source>
</evidence>
<dbReference type="InterPro" id="IPR050103">
    <property type="entry name" value="Class-III_PLP-dep_AT"/>
</dbReference>
<dbReference type="PROSITE" id="PS00600">
    <property type="entry name" value="AA_TRANSFER_CLASS_3"/>
    <property type="match status" value="1"/>
</dbReference>
<feature type="binding site" evidence="5">
    <location>
        <position position="282"/>
    </location>
    <ligand>
        <name>pyridoxal 5'-phosphate</name>
        <dbReference type="ChEBI" id="CHEBI:597326"/>
    </ligand>
</feature>
<dbReference type="GO" id="GO:0006526">
    <property type="term" value="P:L-arginine biosynthetic process"/>
    <property type="evidence" value="ECO:0007669"/>
    <property type="project" value="UniProtKB-UniRule"/>
</dbReference>
<dbReference type="UniPathway" id="UPA00068">
    <property type="reaction ID" value="UER00109"/>
</dbReference>
<dbReference type="PIRSF" id="PIRSF000521">
    <property type="entry name" value="Transaminase_4ab_Lys_Orn"/>
    <property type="match status" value="1"/>
</dbReference>
<dbReference type="NCBIfam" id="TIGR00707">
    <property type="entry name" value="argD"/>
    <property type="match status" value="1"/>
</dbReference>
<keyword evidence="5" id="KW-0055">Arginine biosynthesis</keyword>
<evidence type="ECO:0000256" key="3">
    <source>
        <dbReference type="ARBA" id="ARBA00022679"/>
    </source>
</evidence>
<dbReference type="SUPFAM" id="SSF53383">
    <property type="entry name" value="PLP-dependent transferases"/>
    <property type="match status" value="1"/>
</dbReference>